<organism evidence="2 3">
    <name type="scientific">Plenodomus tracheiphilus IPT5</name>
    <dbReference type="NCBI Taxonomy" id="1408161"/>
    <lineage>
        <taxon>Eukaryota</taxon>
        <taxon>Fungi</taxon>
        <taxon>Dikarya</taxon>
        <taxon>Ascomycota</taxon>
        <taxon>Pezizomycotina</taxon>
        <taxon>Dothideomycetes</taxon>
        <taxon>Pleosporomycetidae</taxon>
        <taxon>Pleosporales</taxon>
        <taxon>Pleosporineae</taxon>
        <taxon>Leptosphaeriaceae</taxon>
        <taxon>Plenodomus</taxon>
    </lineage>
</organism>
<sequence>MVSILLYIIPPFTSILRRNMGWDLFALDSSLCLSRNVAPSHVNSIPLSEKQIFHTQTHRTHSRDSPIPRTHETTNQNHLPSPLSLSFSNSNPVSPPDPPRRSNLSLLPIIRPMHANGAVKHWLLFFSPPCDMHKHIYTYAINPHSSTKPPRQIPTCAIPCIL</sequence>
<evidence type="ECO:0000256" key="1">
    <source>
        <dbReference type="SAM" id="MobiDB-lite"/>
    </source>
</evidence>
<feature type="compositionally biased region" description="Basic and acidic residues" evidence="1">
    <location>
        <begin position="62"/>
        <end position="72"/>
    </location>
</feature>
<feature type="compositionally biased region" description="Low complexity" evidence="1">
    <location>
        <begin position="79"/>
        <end position="92"/>
    </location>
</feature>
<keyword evidence="3" id="KW-1185">Reference proteome</keyword>
<protein>
    <submittedName>
        <fullName evidence="2">Uncharacterized protein</fullName>
    </submittedName>
</protein>
<evidence type="ECO:0000313" key="3">
    <source>
        <dbReference type="Proteomes" id="UP000799423"/>
    </source>
</evidence>
<feature type="region of interest" description="Disordered" evidence="1">
    <location>
        <begin position="53"/>
        <end position="100"/>
    </location>
</feature>
<dbReference type="Proteomes" id="UP000799423">
    <property type="component" value="Unassembled WGS sequence"/>
</dbReference>
<name>A0A6A7BJD2_9PLEO</name>
<proteinExistence type="predicted"/>
<reference evidence="2" key="1">
    <citation type="submission" date="2020-01" db="EMBL/GenBank/DDBJ databases">
        <authorList>
            <consortium name="DOE Joint Genome Institute"/>
            <person name="Haridas S."/>
            <person name="Albert R."/>
            <person name="Binder M."/>
            <person name="Bloem J."/>
            <person name="Labutti K."/>
            <person name="Salamov A."/>
            <person name="Andreopoulos B."/>
            <person name="Baker S.E."/>
            <person name="Barry K."/>
            <person name="Bills G."/>
            <person name="Bluhm B.H."/>
            <person name="Cannon C."/>
            <person name="Castanera R."/>
            <person name="Culley D.E."/>
            <person name="Daum C."/>
            <person name="Ezra D."/>
            <person name="Gonzalez J.B."/>
            <person name="Henrissat B."/>
            <person name="Kuo A."/>
            <person name="Liang C."/>
            <person name="Lipzen A."/>
            <person name="Lutzoni F."/>
            <person name="Magnuson J."/>
            <person name="Mondo S."/>
            <person name="Nolan M."/>
            <person name="Ohm R."/>
            <person name="Pangilinan J."/>
            <person name="Park H.-J."/>
            <person name="Ramirez L."/>
            <person name="Alfaro M."/>
            <person name="Sun H."/>
            <person name="Tritt A."/>
            <person name="Yoshinaga Y."/>
            <person name="Zwiers L.-H."/>
            <person name="Turgeon B.G."/>
            <person name="Goodwin S.B."/>
            <person name="Spatafora J.W."/>
            <person name="Crous P.W."/>
            <person name="Grigoriev I.V."/>
        </authorList>
    </citation>
    <scope>NUCLEOTIDE SEQUENCE</scope>
    <source>
        <strain evidence="2">IPT5</strain>
    </source>
</reference>
<accession>A0A6A7BJD2</accession>
<dbReference type="AlphaFoldDB" id="A0A6A7BJD2"/>
<evidence type="ECO:0000313" key="2">
    <source>
        <dbReference type="EMBL" id="KAF2854519.1"/>
    </source>
</evidence>
<dbReference type="EMBL" id="MU006292">
    <property type="protein sequence ID" value="KAF2854519.1"/>
    <property type="molecule type" value="Genomic_DNA"/>
</dbReference>
<gene>
    <name evidence="2" type="ORF">T440DRAFT_234999</name>
</gene>